<protein>
    <recommendedName>
        <fullName evidence="11">G-protein coupled receptors family 1 profile domain-containing protein</fullName>
    </recommendedName>
</protein>
<evidence type="ECO:0000313" key="12">
    <source>
        <dbReference type="EMBL" id="CAG5115345.1"/>
    </source>
</evidence>
<keyword evidence="13" id="KW-1185">Reference proteome</keyword>
<dbReference type="EMBL" id="CAJHNH020000107">
    <property type="protein sequence ID" value="CAG5115345.1"/>
    <property type="molecule type" value="Genomic_DNA"/>
</dbReference>
<reference evidence="12" key="1">
    <citation type="submission" date="2021-04" db="EMBL/GenBank/DDBJ databases">
        <authorList>
            <consortium name="Molecular Ecology Group"/>
        </authorList>
    </citation>
    <scope>NUCLEOTIDE SEQUENCE</scope>
</reference>
<evidence type="ECO:0000259" key="11">
    <source>
        <dbReference type="PROSITE" id="PS50262"/>
    </source>
</evidence>
<gene>
    <name evidence="12" type="ORF">CUNI_LOCUS903</name>
</gene>
<proteinExistence type="inferred from homology"/>
<keyword evidence="7 9" id="KW-0675">Receptor</keyword>
<dbReference type="SUPFAM" id="SSF81321">
    <property type="entry name" value="Family A G protein-coupled receptor-like"/>
    <property type="match status" value="1"/>
</dbReference>
<dbReference type="InterPro" id="IPR017452">
    <property type="entry name" value="GPCR_Rhodpsn_7TM"/>
</dbReference>
<feature type="transmembrane region" description="Helical" evidence="10">
    <location>
        <begin position="205"/>
        <end position="231"/>
    </location>
</feature>
<evidence type="ECO:0000256" key="7">
    <source>
        <dbReference type="ARBA" id="ARBA00023170"/>
    </source>
</evidence>
<dbReference type="Gene3D" id="1.20.1070.10">
    <property type="entry name" value="Rhodopsin 7-helix transmembrane proteins"/>
    <property type="match status" value="1"/>
</dbReference>
<keyword evidence="5 9" id="KW-0297">G-protein coupled receptor</keyword>
<comment type="subcellular location">
    <subcellularLocation>
        <location evidence="1">Membrane</location>
        <topology evidence="1">Multi-pass membrane protein</topology>
    </subcellularLocation>
</comment>
<organism evidence="12 13">
    <name type="scientific">Candidula unifasciata</name>
    <dbReference type="NCBI Taxonomy" id="100452"/>
    <lineage>
        <taxon>Eukaryota</taxon>
        <taxon>Metazoa</taxon>
        <taxon>Spiralia</taxon>
        <taxon>Lophotrochozoa</taxon>
        <taxon>Mollusca</taxon>
        <taxon>Gastropoda</taxon>
        <taxon>Heterobranchia</taxon>
        <taxon>Euthyneura</taxon>
        <taxon>Panpulmonata</taxon>
        <taxon>Eupulmonata</taxon>
        <taxon>Stylommatophora</taxon>
        <taxon>Helicina</taxon>
        <taxon>Helicoidea</taxon>
        <taxon>Geomitridae</taxon>
        <taxon>Candidula</taxon>
    </lineage>
</organism>
<evidence type="ECO:0000256" key="5">
    <source>
        <dbReference type="ARBA" id="ARBA00023040"/>
    </source>
</evidence>
<evidence type="ECO:0000256" key="6">
    <source>
        <dbReference type="ARBA" id="ARBA00023136"/>
    </source>
</evidence>
<evidence type="ECO:0000313" key="13">
    <source>
        <dbReference type="Proteomes" id="UP000678393"/>
    </source>
</evidence>
<keyword evidence="3 9" id="KW-0812">Transmembrane</keyword>
<dbReference type="SMART" id="SM01381">
    <property type="entry name" value="7TM_GPCR_Srsx"/>
    <property type="match status" value="1"/>
</dbReference>
<dbReference type="PANTHER" id="PTHR24235:SF29">
    <property type="entry name" value="GH23382P"/>
    <property type="match status" value="1"/>
</dbReference>
<keyword evidence="4 10" id="KW-1133">Transmembrane helix</keyword>
<dbReference type="GO" id="GO:0004983">
    <property type="term" value="F:neuropeptide Y receptor activity"/>
    <property type="evidence" value="ECO:0007669"/>
    <property type="project" value="InterPro"/>
</dbReference>
<dbReference type="PRINTS" id="PR01012">
    <property type="entry name" value="NRPEPTIDEYR"/>
</dbReference>
<sequence length="366" mass="42154">MSPDLETTTHLDLEHMYDANISLDMQVLLNGTDNYDAWRSDWTVVGDDKWHTVVIILYSVVILFGFFANLLIVVVIVRYKQLHTVTNIFICYLAIADVALCFNTWMFGRVLCYVAMPTFGVPLFSSTLSILMIAVDRYMLIVHPFKARMTNMQAVISVVLIIIFTIALSTPLIVYVDYVEFYHPLMKEQKTYCSESWPSYLDKQIYSVSIFLLQFVLPLCLTSFFYTHICNVLRKRPLKKHDTRRNQRTNKILIAVVLTFTICWLPWNLFALTAEFSHKLVKGRYFILADLMLKVFAMSSACINPFLYGWLNDNFKKELGKLFENCIYCGRSRASAGLSLTRTTDVNGTILKPETCIHNNPDVTVV</sequence>
<dbReference type="InterPro" id="IPR000276">
    <property type="entry name" value="GPCR_Rhodpsn"/>
</dbReference>
<feature type="transmembrane region" description="Helical" evidence="10">
    <location>
        <begin position="252"/>
        <end position="271"/>
    </location>
</feature>
<dbReference type="PROSITE" id="PS50262">
    <property type="entry name" value="G_PROTEIN_RECEP_F1_2"/>
    <property type="match status" value="1"/>
</dbReference>
<evidence type="ECO:0000256" key="2">
    <source>
        <dbReference type="ARBA" id="ARBA00010663"/>
    </source>
</evidence>
<comment type="similarity">
    <text evidence="2 9">Belongs to the G-protein coupled receptor 1 family.</text>
</comment>
<evidence type="ECO:0000256" key="8">
    <source>
        <dbReference type="ARBA" id="ARBA00023224"/>
    </source>
</evidence>
<dbReference type="OrthoDB" id="9046662at2759"/>
<feature type="transmembrane region" description="Helical" evidence="10">
    <location>
        <begin position="55"/>
        <end position="77"/>
    </location>
</feature>
<dbReference type="AlphaFoldDB" id="A0A8S3YIJ4"/>
<dbReference type="GO" id="GO:0016020">
    <property type="term" value="C:membrane"/>
    <property type="evidence" value="ECO:0007669"/>
    <property type="project" value="UniProtKB-SubCell"/>
</dbReference>
<dbReference type="Proteomes" id="UP000678393">
    <property type="component" value="Unassembled WGS sequence"/>
</dbReference>
<dbReference type="PRINTS" id="PR00237">
    <property type="entry name" value="GPCRRHODOPSN"/>
</dbReference>
<dbReference type="PANTHER" id="PTHR24235">
    <property type="entry name" value="NEUROPEPTIDE Y RECEPTOR"/>
    <property type="match status" value="1"/>
</dbReference>
<feature type="domain" description="G-protein coupled receptors family 1 profile" evidence="11">
    <location>
        <begin position="68"/>
        <end position="308"/>
    </location>
</feature>
<dbReference type="Pfam" id="PF00001">
    <property type="entry name" value="7tm_1"/>
    <property type="match status" value="1"/>
</dbReference>
<evidence type="ECO:0000256" key="3">
    <source>
        <dbReference type="ARBA" id="ARBA00022692"/>
    </source>
</evidence>
<evidence type="ECO:0000256" key="9">
    <source>
        <dbReference type="RuleBase" id="RU000688"/>
    </source>
</evidence>
<evidence type="ECO:0000256" key="1">
    <source>
        <dbReference type="ARBA" id="ARBA00004141"/>
    </source>
</evidence>
<name>A0A8S3YIJ4_9EUPU</name>
<evidence type="ECO:0000256" key="10">
    <source>
        <dbReference type="SAM" id="Phobius"/>
    </source>
</evidence>
<keyword evidence="8 9" id="KW-0807">Transducer</keyword>
<dbReference type="InterPro" id="IPR000611">
    <property type="entry name" value="NPY_rcpt"/>
</dbReference>
<accession>A0A8S3YIJ4</accession>
<dbReference type="PROSITE" id="PS00237">
    <property type="entry name" value="G_PROTEIN_RECEP_F1_1"/>
    <property type="match status" value="1"/>
</dbReference>
<dbReference type="CDD" id="cd15203">
    <property type="entry name" value="7tmA_NPYR-like"/>
    <property type="match status" value="1"/>
</dbReference>
<feature type="transmembrane region" description="Helical" evidence="10">
    <location>
        <begin position="291"/>
        <end position="311"/>
    </location>
</feature>
<feature type="transmembrane region" description="Helical" evidence="10">
    <location>
        <begin position="155"/>
        <end position="176"/>
    </location>
</feature>
<feature type="transmembrane region" description="Helical" evidence="10">
    <location>
        <begin position="114"/>
        <end position="135"/>
    </location>
</feature>
<feature type="transmembrane region" description="Helical" evidence="10">
    <location>
        <begin position="89"/>
        <end position="108"/>
    </location>
</feature>
<keyword evidence="6 10" id="KW-0472">Membrane</keyword>
<evidence type="ECO:0000256" key="4">
    <source>
        <dbReference type="ARBA" id="ARBA00022989"/>
    </source>
</evidence>
<comment type="caution">
    <text evidence="12">The sequence shown here is derived from an EMBL/GenBank/DDBJ whole genome shotgun (WGS) entry which is preliminary data.</text>
</comment>